<name>A0A7H0LQ40_9SPHN</name>
<comment type="subcellular location">
    <subcellularLocation>
        <location evidence="1">Membrane</location>
        <topology evidence="1">Multi-pass membrane protein</topology>
    </subcellularLocation>
</comment>
<evidence type="ECO:0000256" key="2">
    <source>
        <dbReference type="ARBA" id="ARBA00022692"/>
    </source>
</evidence>
<evidence type="ECO:0000256" key="5">
    <source>
        <dbReference type="SAM" id="Phobius"/>
    </source>
</evidence>
<reference evidence="6 7" key="1">
    <citation type="submission" date="2020-09" db="EMBL/GenBank/DDBJ databases">
        <title>Sphingomonas sp., a new species isolated from pork steak.</title>
        <authorList>
            <person name="Heidler von Heilborn D."/>
        </authorList>
    </citation>
    <scope>NUCLEOTIDE SEQUENCE [LARGE SCALE GENOMIC DNA]</scope>
    <source>
        <strain evidence="7">S8-3T</strain>
    </source>
</reference>
<protein>
    <submittedName>
        <fullName evidence="6">DoxX family protein</fullName>
    </submittedName>
</protein>
<dbReference type="GO" id="GO:0016020">
    <property type="term" value="C:membrane"/>
    <property type="evidence" value="ECO:0007669"/>
    <property type="project" value="UniProtKB-SubCell"/>
</dbReference>
<dbReference type="PANTHER" id="PTHR36974:SF1">
    <property type="entry name" value="DOXX FAMILY MEMBRANE PROTEIN"/>
    <property type="match status" value="1"/>
</dbReference>
<feature type="transmembrane region" description="Helical" evidence="5">
    <location>
        <begin position="60"/>
        <end position="78"/>
    </location>
</feature>
<accession>A0A7H0LQ40</accession>
<proteinExistence type="predicted"/>
<dbReference type="Proteomes" id="UP000516148">
    <property type="component" value="Chromosome"/>
</dbReference>
<keyword evidence="7" id="KW-1185">Reference proteome</keyword>
<dbReference type="PANTHER" id="PTHR36974">
    <property type="entry name" value="MEMBRANE PROTEIN-RELATED"/>
    <property type="match status" value="1"/>
</dbReference>
<keyword evidence="4 5" id="KW-0472">Membrane</keyword>
<evidence type="ECO:0000313" key="6">
    <source>
        <dbReference type="EMBL" id="QNQ11793.1"/>
    </source>
</evidence>
<dbReference type="InterPro" id="IPR032808">
    <property type="entry name" value="DoxX"/>
</dbReference>
<evidence type="ECO:0000256" key="3">
    <source>
        <dbReference type="ARBA" id="ARBA00022989"/>
    </source>
</evidence>
<evidence type="ECO:0000256" key="1">
    <source>
        <dbReference type="ARBA" id="ARBA00004141"/>
    </source>
</evidence>
<dbReference type="Pfam" id="PF13564">
    <property type="entry name" value="DoxX_2"/>
    <property type="match status" value="1"/>
</dbReference>
<dbReference type="AlphaFoldDB" id="A0A7H0LQ40"/>
<dbReference type="EMBL" id="CP061038">
    <property type="protein sequence ID" value="QNQ11793.1"/>
    <property type="molecule type" value="Genomic_DNA"/>
</dbReference>
<evidence type="ECO:0000313" key="7">
    <source>
        <dbReference type="Proteomes" id="UP000516148"/>
    </source>
</evidence>
<sequence length="129" mass="14546">MLRWLLAAAYLIAGIAHLRSPETFLAITPEWVPFPRQTVMITGLCEIAGALALLTTRLRWIAGAMFAAYAVCVYPANIKHAVDGIAIGGKTLGLWYHIPRLAFQPVIIWWALFAGRVINWPFRRREYPN</sequence>
<organism evidence="6 7">
    <name type="scientific">Sphingomonas alpina</name>
    <dbReference type="NCBI Taxonomy" id="653931"/>
    <lineage>
        <taxon>Bacteria</taxon>
        <taxon>Pseudomonadati</taxon>
        <taxon>Pseudomonadota</taxon>
        <taxon>Alphaproteobacteria</taxon>
        <taxon>Sphingomonadales</taxon>
        <taxon>Sphingomonadaceae</taxon>
        <taxon>Sphingomonas</taxon>
    </lineage>
</organism>
<evidence type="ECO:0000256" key="4">
    <source>
        <dbReference type="ARBA" id="ARBA00023136"/>
    </source>
</evidence>
<dbReference type="KEGG" id="spap:H3Z74_00225"/>
<keyword evidence="2 5" id="KW-0812">Transmembrane</keyword>
<keyword evidence="3 5" id="KW-1133">Transmembrane helix</keyword>
<feature type="transmembrane region" description="Helical" evidence="5">
    <location>
        <begin position="98"/>
        <end position="118"/>
    </location>
</feature>
<gene>
    <name evidence="6" type="ORF">H3Z74_00225</name>
</gene>